<evidence type="ECO:0000256" key="3">
    <source>
        <dbReference type="ARBA" id="ARBA00023163"/>
    </source>
</evidence>
<dbReference type="AlphaFoldDB" id="A0A229TB23"/>
<dbReference type="InterPro" id="IPR050109">
    <property type="entry name" value="HTH-type_TetR-like_transc_reg"/>
</dbReference>
<dbReference type="PANTHER" id="PTHR30055">
    <property type="entry name" value="HTH-TYPE TRANSCRIPTIONAL REGULATOR RUTR"/>
    <property type="match status" value="1"/>
</dbReference>
<keyword evidence="2 4" id="KW-0238">DNA-binding</keyword>
<feature type="DNA-binding region" description="H-T-H motif" evidence="4">
    <location>
        <begin position="37"/>
        <end position="56"/>
    </location>
</feature>
<dbReference type="InterPro" id="IPR036271">
    <property type="entry name" value="Tet_transcr_reg_TetR-rel_C_sf"/>
</dbReference>
<gene>
    <name evidence="6" type="ORF">CF165_13175</name>
</gene>
<keyword evidence="7" id="KW-1185">Reference proteome</keyword>
<dbReference type="RefSeq" id="WP_093947779.1">
    <property type="nucleotide sequence ID" value="NZ_NMUL01000010.1"/>
</dbReference>
<dbReference type="Gene3D" id="1.10.357.10">
    <property type="entry name" value="Tetracycline Repressor, domain 2"/>
    <property type="match status" value="1"/>
</dbReference>
<dbReference type="EMBL" id="NMUL01000010">
    <property type="protein sequence ID" value="OXM68457.1"/>
    <property type="molecule type" value="Genomic_DNA"/>
</dbReference>
<reference evidence="7" key="1">
    <citation type="submission" date="2017-07" db="EMBL/GenBank/DDBJ databases">
        <title>Comparative genome mining reveals phylogenetic distribution patterns of secondary metabolites in Amycolatopsis.</title>
        <authorList>
            <person name="Adamek M."/>
            <person name="Alanjary M."/>
            <person name="Sales-Ortells H."/>
            <person name="Goodfellow M."/>
            <person name="Bull A.T."/>
            <person name="Kalinowski J."/>
            <person name="Ziemert N."/>
        </authorList>
    </citation>
    <scope>NUCLEOTIDE SEQUENCE [LARGE SCALE GENOMIC DNA]</scope>
    <source>
        <strain evidence="7">H5</strain>
    </source>
</reference>
<proteinExistence type="predicted"/>
<evidence type="ECO:0000256" key="1">
    <source>
        <dbReference type="ARBA" id="ARBA00023015"/>
    </source>
</evidence>
<dbReference type="Gene3D" id="1.10.10.60">
    <property type="entry name" value="Homeodomain-like"/>
    <property type="match status" value="1"/>
</dbReference>
<dbReference type="PROSITE" id="PS50977">
    <property type="entry name" value="HTH_TETR_2"/>
    <property type="match status" value="1"/>
</dbReference>
<dbReference type="PANTHER" id="PTHR30055:SF234">
    <property type="entry name" value="HTH-TYPE TRANSCRIPTIONAL REGULATOR BETI"/>
    <property type="match status" value="1"/>
</dbReference>
<evidence type="ECO:0000313" key="6">
    <source>
        <dbReference type="EMBL" id="OXM68457.1"/>
    </source>
</evidence>
<dbReference type="Proteomes" id="UP000215199">
    <property type="component" value="Unassembled WGS sequence"/>
</dbReference>
<protein>
    <recommendedName>
        <fullName evidence="5">HTH tetR-type domain-containing protein</fullName>
    </recommendedName>
</protein>
<evidence type="ECO:0000313" key="7">
    <source>
        <dbReference type="Proteomes" id="UP000215199"/>
    </source>
</evidence>
<dbReference type="InterPro" id="IPR009057">
    <property type="entry name" value="Homeodomain-like_sf"/>
</dbReference>
<dbReference type="PRINTS" id="PR00455">
    <property type="entry name" value="HTHTETR"/>
</dbReference>
<dbReference type="SUPFAM" id="SSF46689">
    <property type="entry name" value="Homeodomain-like"/>
    <property type="match status" value="1"/>
</dbReference>
<name>A0A229TB23_9PSEU</name>
<dbReference type="SUPFAM" id="SSF48498">
    <property type="entry name" value="Tetracyclin repressor-like, C-terminal domain"/>
    <property type="match status" value="1"/>
</dbReference>
<evidence type="ECO:0000256" key="4">
    <source>
        <dbReference type="PROSITE-ProRule" id="PRU00335"/>
    </source>
</evidence>
<evidence type="ECO:0000256" key="2">
    <source>
        <dbReference type="ARBA" id="ARBA00023125"/>
    </source>
</evidence>
<comment type="caution">
    <text evidence="6">The sequence shown here is derived from an EMBL/GenBank/DDBJ whole genome shotgun (WGS) entry which is preliminary data.</text>
</comment>
<sequence length="201" mass="22273">MSQAWQSAVETHKARYREQIIDAAIELVAAEGATKTSMAKLAQHAGVGRATLYKYFADVESALLAHVERELDECAARLAAATAEHADPLDRLQACVRTMLDYFASRRHRVGWASLDKADLSAAAMAKLRTGMTRLHQPFIATLGEGTATHRFRGELDPQRHGKLIFKMVASMQEDIADETLTTTDAMNTIWSLMMRGILEQ</sequence>
<keyword evidence="3" id="KW-0804">Transcription</keyword>
<dbReference type="InterPro" id="IPR001647">
    <property type="entry name" value="HTH_TetR"/>
</dbReference>
<evidence type="ECO:0000259" key="5">
    <source>
        <dbReference type="PROSITE" id="PS50977"/>
    </source>
</evidence>
<dbReference type="GO" id="GO:0003700">
    <property type="term" value="F:DNA-binding transcription factor activity"/>
    <property type="evidence" value="ECO:0007669"/>
    <property type="project" value="TreeGrafter"/>
</dbReference>
<dbReference type="OrthoDB" id="4709704at2"/>
<accession>A0A229TB23</accession>
<dbReference type="Pfam" id="PF00440">
    <property type="entry name" value="TetR_N"/>
    <property type="match status" value="1"/>
</dbReference>
<keyword evidence="1" id="KW-0805">Transcription regulation</keyword>
<feature type="domain" description="HTH tetR-type" evidence="5">
    <location>
        <begin position="14"/>
        <end position="74"/>
    </location>
</feature>
<dbReference type="GO" id="GO:0000976">
    <property type="term" value="F:transcription cis-regulatory region binding"/>
    <property type="evidence" value="ECO:0007669"/>
    <property type="project" value="TreeGrafter"/>
</dbReference>
<organism evidence="6 7">
    <name type="scientific">Amycolatopsis vastitatis</name>
    <dbReference type="NCBI Taxonomy" id="1905142"/>
    <lineage>
        <taxon>Bacteria</taxon>
        <taxon>Bacillati</taxon>
        <taxon>Actinomycetota</taxon>
        <taxon>Actinomycetes</taxon>
        <taxon>Pseudonocardiales</taxon>
        <taxon>Pseudonocardiaceae</taxon>
        <taxon>Amycolatopsis</taxon>
    </lineage>
</organism>